<dbReference type="PANTHER" id="PTHR16022">
    <property type="entry name" value="WD REPEAT DOMAIN 60"/>
    <property type="match status" value="1"/>
</dbReference>
<feature type="compositionally biased region" description="Pro residues" evidence="1">
    <location>
        <begin position="57"/>
        <end position="70"/>
    </location>
</feature>
<dbReference type="SUPFAM" id="SSF101898">
    <property type="entry name" value="NHL repeat"/>
    <property type="match status" value="1"/>
</dbReference>
<sequence>MEGKGAVSRKEKKAKSKKSGAPKPKPLVPPPEDEPKNNQTQDKPLRSKKSKGVAPSPAAPLAPAPAPSKPKTPVKDSNTSMLSETGDDYDDDDFDDYDDDDFDDFEDESPKKPTPKKPEAKKSAPKAAPPAKAPAPAPGKFTKRTSKYGGSSKVQLSSKYSKSTPLNSFNPNAKRVQNIKSQTRMSSQSFVALDEVPATKYQVYAAKLKSTTTESTSGVREWAIQFNSESRPAECQTEEVTCEDKEVLARNGEDDTVFENMLACCQKGDLTGLRKLLPTKKVGEDEVGEDDDLNGFLERASKVVEGLCEENLMRFGRKGGKGGGRRDGLWEGGGLTVKFAGDKQQKINQILLGRSTAAVLSPTYTTSHLTFGSGAHSSKVVSVCVGGGGINSIDDRGMMTTWFISEVKRGQEEVGEVDLGLGVSGGLKLTQSRTAWVTENGIKQADANYLSEGGGETSGWGSSFGPEVTGMYTFNEGSRNNFFLVARPGGKVLLCDKFSGVVKPYASGGFGNVGGVSFNKFVEGAFLVARADGSIELYRGEDFGVVMRWGAECWGGADEGEGFSVEWSPHRPALFYVYAAGRVFYVDLMEDDCGVGIEGGQNLEEGVGMMGITKGSKNVGKVAMVGGGDGGVLAMRYVCEEMVTEVERLSEESELDWMKEWVDGVTY</sequence>
<dbReference type="GO" id="GO:0005868">
    <property type="term" value="C:cytoplasmic dynein complex"/>
    <property type="evidence" value="ECO:0007669"/>
    <property type="project" value="InterPro"/>
</dbReference>
<dbReference type="GO" id="GO:0005929">
    <property type="term" value="C:cilium"/>
    <property type="evidence" value="ECO:0007669"/>
    <property type="project" value="GOC"/>
</dbReference>
<dbReference type="GO" id="GO:0045504">
    <property type="term" value="F:dynein heavy chain binding"/>
    <property type="evidence" value="ECO:0007669"/>
    <property type="project" value="InterPro"/>
</dbReference>
<proteinExistence type="predicted"/>
<keyword evidence="3" id="KW-1185">Reference proteome</keyword>
<dbReference type="PANTHER" id="PTHR16022:SF0">
    <property type="entry name" value="CYTOPLASMIC DYNEIN 2 INTERMEDIATE CHAIN 1"/>
    <property type="match status" value="1"/>
</dbReference>
<feature type="compositionally biased region" description="Basic and acidic residues" evidence="1">
    <location>
        <begin position="108"/>
        <end position="122"/>
    </location>
</feature>
<protein>
    <submittedName>
        <fullName evidence="2">Uncharacterized protein</fullName>
    </submittedName>
</protein>
<dbReference type="Proteomes" id="UP001165082">
    <property type="component" value="Unassembled WGS sequence"/>
</dbReference>
<feature type="compositionally biased region" description="Basic residues" evidence="1">
    <location>
        <begin position="10"/>
        <end position="20"/>
    </location>
</feature>
<dbReference type="GO" id="GO:0042073">
    <property type="term" value="P:intraciliary transport"/>
    <property type="evidence" value="ECO:0007669"/>
    <property type="project" value="InterPro"/>
</dbReference>
<feature type="compositionally biased region" description="Polar residues" evidence="1">
    <location>
        <begin position="148"/>
        <end position="171"/>
    </location>
</feature>
<evidence type="ECO:0000313" key="3">
    <source>
        <dbReference type="Proteomes" id="UP001165082"/>
    </source>
</evidence>
<feature type="region of interest" description="Disordered" evidence="1">
    <location>
        <begin position="1"/>
        <end position="173"/>
    </location>
</feature>
<evidence type="ECO:0000313" key="2">
    <source>
        <dbReference type="EMBL" id="GMI07382.1"/>
    </source>
</evidence>
<comment type="caution">
    <text evidence="2">The sequence shown here is derived from an EMBL/GenBank/DDBJ whole genome shotgun (WGS) entry which is preliminary data.</text>
</comment>
<reference evidence="2" key="1">
    <citation type="submission" date="2022-07" db="EMBL/GenBank/DDBJ databases">
        <title>Genome analysis of Parmales, a sister group of diatoms, reveals the evolutionary specialization of diatoms from phago-mixotrophs to photoautotrophs.</title>
        <authorList>
            <person name="Ban H."/>
            <person name="Sato S."/>
            <person name="Yoshikawa S."/>
            <person name="Kazumasa Y."/>
            <person name="Nakamura Y."/>
            <person name="Ichinomiya M."/>
            <person name="Saitoh K."/>
            <person name="Sato N."/>
            <person name="Blanc-Mathieu R."/>
            <person name="Endo H."/>
            <person name="Kuwata A."/>
            <person name="Ogata H."/>
        </authorList>
    </citation>
    <scope>NUCLEOTIDE SEQUENCE</scope>
</reference>
<evidence type="ECO:0000256" key="1">
    <source>
        <dbReference type="SAM" id="MobiDB-lite"/>
    </source>
</evidence>
<dbReference type="OrthoDB" id="2162425at2759"/>
<accession>A0A9W7CCJ4</accession>
<gene>
    <name evidence="2" type="ORF">TrRE_jg11024</name>
</gene>
<organism evidence="2 3">
    <name type="scientific">Triparma retinervis</name>
    <dbReference type="NCBI Taxonomy" id="2557542"/>
    <lineage>
        <taxon>Eukaryota</taxon>
        <taxon>Sar</taxon>
        <taxon>Stramenopiles</taxon>
        <taxon>Ochrophyta</taxon>
        <taxon>Bolidophyceae</taxon>
        <taxon>Parmales</taxon>
        <taxon>Triparmaceae</taxon>
        <taxon>Triparma</taxon>
    </lineage>
</organism>
<dbReference type="EMBL" id="BRXZ01000205">
    <property type="protein sequence ID" value="GMI07382.1"/>
    <property type="molecule type" value="Genomic_DNA"/>
</dbReference>
<feature type="compositionally biased region" description="Acidic residues" evidence="1">
    <location>
        <begin position="85"/>
        <end position="107"/>
    </location>
</feature>
<dbReference type="AlphaFoldDB" id="A0A9W7CCJ4"/>
<feature type="compositionally biased region" description="Pro residues" evidence="1">
    <location>
        <begin position="127"/>
        <end position="137"/>
    </location>
</feature>
<dbReference type="GO" id="GO:0045503">
    <property type="term" value="F:dynein light chain binding"/>
    <property type="evidence" value="ECO:0007669"/>
    <property type="project" value="InterPro"/>
</dbReference>
<name>A0A9W7CCJ4_9STRA</name>
<dbReference type="InterPro" id="IPR042505">
    <property type="entry name" value="DYNC2I1"/>
</dbReference>